<evidence type="ECO:0000259" key="6">
    <source>
        <dbReference type="PROSITE" id="PS51012"/>
    </source>
</evidence>
<feature type="transmembrane region" description="Helical" evidence="5">
    <location>
        <begin position="22"/>
        <end position="42"/>
    </location>
</feature>
<dbReference type="InterPro" id="IPR047817">
    <property type="entry name" value="ABC2_TM_bact-type"/>
</dbReference>
<dbReference type="GO" id="GO:0043190">
    <property type="term" value="C:ATP-binding cassette (ABC) transporter complex"/>
    <property type="evidence" value="ECO:0007669"/>
    <property type="project" value="InterPro"/>
</dbReference>
<evidence type="ECO:0000256" key="4">
    <source>
        <dbReference type="ARBA" id="ARBA00023136"/>
    </source>
</evidence>
<keyword evidence="5" id="KW-0813">Transport</keyword>
<keyword evidence="2 5" id="KW-0812">Transmembrane</keyword>
<dbReference type="PIRSF" id="PIRSF006648">
    <property type="entry name" value="DrrB"/>
    <property type="match status" value="1"/>
</dbReference>
<comment type="caution">
    <text evidence="7">The sequence shown here is derived from an EMBL/GenBank/DDBJ whole genome shotgun (WGS) entry which is preliminary data.</text>
</comment>
<feature type="transmembrane region" description="Helical" evidence="5">
    <location>
        <begin position="62"/>
        <end position="81"/>
    </location>
</feature>
<dbReference type="PANTHER" id="PTHR43229:SF2">
    <property type="entry name" value="NODULATION PROTEIN J"/>
    <property type="match status" value="1"/>
</dbReference>
<dbReference type="Proteomes" id="UP000278962">
    <property type="component" value="Unassembled WGS sequence"/>
</dbReference>
<feature type="domain" description="ABC transmembrane type-2" evidence="6">
    <location>
        <begin position="21"/>
        <end position="249"/>
    </location>
</feature>
<feature type="transmembrane region" description="Helical" evidence="5">
    <location>
        <begin position="101"/>
        <end position="126"/>
    </location>
</feature>
<dbReference type="InterPro" id="IPR013525">
    <property type="entry name" value="ABC2_TM"/>
</dbReference>
<proteinExistence type="inferred from homology"/>
<gene>
    <name evidence="7" type="ORF">C8N24_0868</name>
</gene>
<evidence type="ECO:0000256" key="3">
    <source>
        <dbReference type="ARBA" id="ARBA00022989"/>
    </source>
</evidence>
<sequence>MIALTQQWLVARVRLTLRNPRALVFTFAFPLILIVLFSALNGNAEVDAYGEKIRFAQFYTPAIAMFSLVTACYTSLILGIATARDQGLLKRVRATPLPMSIYLGSWVVGAMLTGIGAVLVLFLVSVPAFGVEISARTLPAAVLTLVLGSACLASLGVAVASLVKSAEQAMPVAQLTFLPVSFISGIWFPLDGAPSWLVDVSHFFPLSRIVTAFGSCFTPGTSFHAGDLVPIVIWTAAGLLVAVRRFRWEP</sequence>
<feature type="transmembrane region" description="Helical" evidence="5">
    <location>
        <begin position="172"/>
        <end position="190"/>
    </location>
</feature>
<reference evidence="7 8" key="1">
    <citation type="submission" date="2018-10" db="EMBL/GenBank/DDBJ databases">
        <title>Genomic Encyclopedia of Archaeal and Bacterial Type Strains, Phase II (KMG-II): from individual species to whole genera.</title>
        <authorList>
            <person name="Goeker M."/>
        </authorList>
    </citation>
    <scope>NUCLEOTIDE SEQUENCE [LARGE SCALE GENOMIC DNA]</scope>
    <source>
        <strain evidence="7 8">DSM 14954</strain>
    </source>
</reference>
<keyword evidence="4 5" id="KW-0472">Membrane</keyword>
<dbReference type="InterPro" id="IPR051784">
    <property type="entry name" value="Nod_factor_ABC_transporter"/>
</dbReference>
<evidence type="ECO:0000256" key="1">
    <source>
        <dbReference type="ARBA" id="ARBA00004141"/>
    </source>
</evidence>
<accession>A0A660L7P8</accession>
<evidence type="ECO:0000313" key="7">
    <source>
        <dbReference type="EMBL" id="RKQ91052.1"/>
    </source>
</evidence>
<keyword evidence="3 5" id="KW-1133">Transmembrane helix</keyword>
<dbReference type="InterPro" id="IPR000412">
    <property type="entry name" value="ABC_2_transport"/>
</dbReference>
<keyword evidence="5" id="KW-1003">Cell membrane</keyword>
<keyword evidence="8" id="KW-1185">Reference proteome</keyword>
<comment type="similarity">
    <text evidence="5">Belongs to the ABC-2 integral membrane protein family.</text>
</comment>
<dbReference type="PANTHER" id="PTHR43229">
    <property type="entry name" value="NODULATION PROTEIN J"/>
    <property type="match status" value="1"/>
</dbReference>
<name>A0A660L7P8_9ACTN</name>
<dbReference type="GO" id="GO:0140359">
    <property type="term" value="F:ABC-type transporter activity"/>
    <property type="evidence" value="ECO:0007669"/>
    <property type="project" value="InterPro"/>
</dbReference>
<evidence type="ECO:0000313" key="8">
    <source>
        <dbReference type="Proteomes" id="UP000278962"/>
    </source>
</evidence>
<organism evidence="7 8">
    <name type="scientific">Solirubrobacter pauli</name>
    <dbReference type="NCBI Taxonomy" id="166793"/>
    <lineage>
        <taxon>Bacteria</taxon>
        <taxon>Bacillati</taxon>
        <taxon>Actinomycetota</taxon>
        <taxon>Thermoleophilia</taxon>
        <taxon>Solirubrobacterales</taxon>
        <taxon>Solirubrobacteraceae</taxon>
        <taxon>Solirubrobacter</taxon>
    </lineage>
</organism>
<dbReference type="RefSeq" id="WP_121248331.1">
    <property type="nucleotide sequence ID" value="NZ_RBIL01000001.1"/>
</dbReference>
<evidence type="ECO:0000256" key="2">
    <source>
        <dbReference type="ARBA" id="ARBA00022692"/>
    </source>
</evidence>
<evidence type="ECO:0000256" key="5">
    <source>
        <dbReference type="RuleBase" id="RU361157"/>
    </source>
</evidence>
<dbReference type="AlphaFoldDB" id="A0A660L7P8"/>
<comment type="subcellular location">
    <subcellularLocation>
        <location evidence="5">Cell membrane</location>
        <topology evidence="5">Multi-pass membrane protein</topology>
    </subcellularLocation>
    <subcellularLocation>
        <location evidence="1">Membrane</location>
        <topology evidence="1">Multi-pass membrane protein</topology>
    </subcellularLocation>
</comment>
<feature type="transmembrane region" description="Helical" evidence="5">
    <location>
        <begin position="138"/>
        <end position="160"/>
    </location>
</feature>
<dbReference type="EMBL" id="RBIL01000001">
    <property type="protein sequence ID" value="RKQ91052.1"/>
    <property type="molecule type" value="Genomic_DNA"/>
</dbReference>
<dbReference type="PROSITE" id="PS51012">
    <property type="entry name" value="ABC_TM2"/>
    <property type="match status" value="1"/>
</dbReference>
<dbReference type="OrthoDB" id="9786643at2"/>
<protein>
    <recommendedName>
        <fullName evidence="5">Transport permease protein</fullName>
    </recommendedName>
</protein>
<dbReference type="Pfam" id="PF01061">
    <property type="entry name" value="ABC2_membrane"/>
    <property type="match status" value="1"/>
</dbReference>
<feature type="transmembrane region" description="Helical" evidence="5">
    <location>
        <begin position="228"/>
        <end position="246"/>
    </location>
</feature>